<dbReference type="EMBL" id="ARXR01000002">
    <property type="protein sequence ID" value="MBF5051733.1"/>
    <property type="molecule type" value="Genomic_DNA"/>
</dbReference>
<comment type="caution">
    <text evidence="1">The sequence shown here is derived from an EMBL/GenBank/DDBJ whole genome shotgun (WGS) entry which is preliminary data.</text>
</comment>
<name>A0ABS0AC80_9GAMM</name>
<dbReference type="PANTHER" id="PTHR40518">
    <property type="entry name" value="ACETOACETATE DECARBOXYLASE"/>
    <property type="match status" value="1"/>
</dbReference>
<proteinExistence type="predicted"/>
<dbReference type="PANTHER" id="PTHR40518:SF1">
    <property type="entry name" value="ACETOACETATE DECARBOXYLASE"/>
    <property type="match status" value="1"/>
</dbReference>
<protein>
    <submittedName>
        <fullName evidence="1">Uncharacterized protein</fullName>
    </submittedName>
</protein>
<dbReference type="SUPFAM" id="SSF160104">
    <property type="entry name" value="Acetoacetate decarboxylase-like"/>
    <property type="match status" value="1"/>
</dbReference>
<organism evidence="1 2">
    <name type="scientific">Alloalcanivorax venustensis ISO4</name>
    <dbReference type="NCBI Taxonomy" id="1177184"/>
    <lineage>
        <taxon>Bacteria</taxon>
        <taxon>Pseudomonadati</taxon>
        <taxon>Pseudomonadota</taxon>
        <taxon>Gammaproteobacteria</taxon>
        <taxon>Oceanospirillales</taxon>
        <taxon>Alcanivoracaceae</taxon>
        <taxon>Alloalcanivorax</taxon>
    </lineage>
</organism>
<accession>A0ABS0AC80</accession>
<keyword evidence="2" id="KW-1185">Reference proteome</keyword>
<evidence type="ECO:0000313" key="1">
    <source>
        <dbReference type="EMBL" id="MBF5051733.1"/>
    </source>
</evidence>
<sequence length="202" mass="22819">MCALAMPDALRRPQGGTAEALGPATGRLGVVMFVDYQRSEVGPYRELLFMPGPCRFPDGHRRWSIGRIYVSSEDSARNGNRNWGLDKRVASFRVERTRYGESVTVRYQDRDIAGLTLKRRGPALPVLGPWLPERWRRLGQVRDNQQFVFAPSVRGRLGVASLSDAWGNGKDFPQLQYGRGRGSLYLPDFHLDFPEADIRPLS</sequence>
<evidence type="ECO:0000313" key="2">
    <source>
        <dbReference type="Proteomes" id="UP000644441"/>
    </source>
</evidence>
<gene>
    <name evidence="1" type="ORF">ISO4_00335</name>
</gene>
<reference evidence="1 2" key="1">
    <citation type="submission" date="2012-09" db="EMBL/GenBank/DDBJ databases">
        <title>Genome Sequence of alkane-degrading Bacterium Alcanivorax venustensis ISO4.</title>
        <authorList>
            <person name="Lai Q."/>
            <person name="Shao Z."/>
        </authorList>
    </citation>
    <scope>NUCLEOTIDE SEQUENCE [LARGE SCALE GENOMIC DNA]</scope>
    <source>
        <strain evidence="1 2">ISO4</strain>
    </source>
</reference>
<dbReference type="InterPro" id="IPR023375">
    <property type="entry name" value="ADC_dom_sf"/>
</dbReference>
<dbReference type="Proteomes" id="UP000644441">
    <property type="component" value="Unassembled WGS sequence"/>
</dbReference>
<dbReference type="Gene3D" id="2.40.400.10">
    <property type="entry name" value="Acetoacetate decarboxylase-like"/>
    <property type="match status" value="1"/>
</dbReference>